<dbReference type="Proteomes" id="UP000803884">
    <property type="component" value="Unassembled WGS sequence"/>
</dbReference>
<reference evidence="6 7" key="1">
    <citation type="journal article" date="2020" name="Microbiol. Resour. Announc.">
        <title>Draft Genome Sequence of a Cladosporium Species Isolated from the Mesophotic Ascidian Didemnum maculosum.</title>
        <authorList>
            <person name="Gioti A."/>
            <person name="Siaperas R."/>
            <person name="Nikolaivits E."/>
            <person name="Le Goff G."/>
            <person name="Ouazzani J."/>
            <person name="Kotoulas G."/>
            <person name="Topakas E."/>
        </authorList>
    </citation>
    <scope>NUCLEOTIDE SEQUENCE [LARGE SCALE GENOMIC DNA]</scope>
    <source>
        <strain evidence="6 7">TM138-S3</strain>
    </source>
</reference>
<gene>
    <name evidence="6" type="ORF">WHR41_03105</name>
</gene>
<dbReference type="InterPro" id="IPR023213">
    <property type="entry name" value="CAT-like_dom_sf"/>
</dbReference>
<dbReference type="GO" id="GO:0016874">
    <property type="term" value="F:ligase activity"/>
    <property type="evidence" value="ECO:0007669"/>
    <property type="project" value="UniProtKB-KW"/>
</dbReference>
<comment type="caution">
    <text evidence="6">The sequence shown here is derived from an EMBL/GenBank/DDBJ whole genome shotgun (WGS) entry which is preliminary data.</text>
</comment>
<dbReference type="InterPro" id="IPR020806">
    <property type="entry name" value="PKS_PP-bd"/>
</dbReference>
<dbReference type="NCBIfam" id="TIGR01733">
    <property type="entry name" value="AA-adenyl-dom"/>
    <property type="match status" value="1"/>
</dbReference>
<proteinExistence type="inferred from homology"/>
<accession>A0AB34KTH8</accession>
<dbReference type="GO" id="GO:0044550">
    <property type="term" value="P:secondary metabolite biosynthetic process"/>
    <property type="evidence" value="ECO:0007669"/>
    <property type="project" value="TreeGrafter"/>
</dbReference>
<dbReference type="InterPro" id="IPR006162">
    <property type="entry name" value="Ppantetheine_attach_site"/>
</dbReference>
<evidence type="ECO:0000256" key="2">
    <source>
        <dbReference type="ARBA" id="ARBA00022553"/>
    </source>
</evidence>
<dbReference type="Pfam" id="PF24895">
    <property type="entry name" value="SIDD_N"/>
    <property type="match status" value="1"/>
</dbReference>
<sequence length="2075" mass="226948">MAFAGAGDMEARRFEIAGLAPDNCATPTGMRDELLLISWLIVLLRIQESSQVRFEWKYNDASAVLSNVDSIRSLSPGDVTIGMQSHAGQATANLSGMIPSITKPQQIQMAEPASLYFSSGSLSQTSDQAKDEGIVHYGLRLDAGKLCIQPLFSTDNIPQWTVSRLMGVLVETIEACIRKPHATIEEIIKPTVQDLDDIWSWNHTLPPTHDFCMHDLISEKARSFPSKVAISSWDGELTYGQVDNYSTITAKRLLEKGVKLHDFVPLCFEKSRWTIVAVLAVMKAGGTLVMMDPSLPLARLQNMAQQVNARIMLSSRQQLSFSETILPKGSLLVIEAGAFESSADVEASPELDAVPPTALMYLIFTSGSTGTPKGVKISHRTYTSSALPRAQAVGYTERSRVLDFASYAFDVSIDSMLLTLGNGGCLCIPSDEDRMNDINNAIRKMQINYAGLTPSLARILEPDVIDSLEALGLGGEAAAASDVALWGKSARIVIGYGPCECTIGCTINSDTATGRPYISIGTGNGAAMWIVDPNDHEVLLPVGAVGELLVEGPIVGQGYLNDPEKTAAAFIEDPRWLAAGHKGHTGRKGRLYKTGDLGKYDPDGSGGIVFAGRKDTQVKLRGQRVELSEIESQLNARLPSDATVIAEVIKPASMGGQSTLVAFVTFQSVNASTQGDIVAVELPENVRSALAEANTEISKVLPRYMVPTAYIPVNKLPVLISGKTDRKMLRQFGATVDLQQLDQGSSTTATESRELNEMESRLRRVWCDILKLDESAVGAGDNFFVLGGDSLAAMKMVSACRDAGIEATVMNTFNHPTLAGMASVVRLCDGSYREEMPAFSMISRSVEDACIEAAQACGLEPTAVEDIYPCTPTQESLFTFSLKSNEAYIAQRISKIPSHIDTQAWKNAWEKVVAANPILRTRLAQLQEPGLQQVVLSEGIEWALATDLEQYLKQDLQKKSELGQELARYAVIEDGKSNQRYMVWTVHHVLYDGWSEPIILQELRNYLQDHQSEPLAYMKDFVRYLGNVDAATMNEFWRQELNGATGSQFPRLPTRDYMPTPNGMVERIIPLNASDCSPFTKATVIRGAWALVASQYTGSDDVVFGETLTGRDIPLHGAESIVGPMIATIPMRIRVRRTMSVHAYLQAVQQGVLSRISYQHMGMQNIRKVSTDAQYACEAGTGLVIQPEPEYDGNELGFAKGDPVREALHFNPYPLMLAFGIRSDGFRVCASFDKDLVSVAQMERVLAQLENACSQIVQDLSKPVSEVSCLPATELEQLWLWNQDPPIELDTSTDTIRASNSTKQGSQYPRALVPWVCDPQNTALLSPIGTVGELWLEGSLLHGTTEPSPPWLLAGSPSCPGRSSPIKSTGDLVQLQADGSLTFVGRKAEFLSAEGHTVDVAELEAHASVHLPPSARVIATVIHRAAGEKALASSTGPVLFIEQPPFEDNALKLLDQPKDLTCGDASPRSCQTTICALISVNLAAATKRFDKFIRDSLPSFMLPLAYAVVDSIPSDSIGQPDRACLDRLAASLSSDDLAQLNEGFKQAWSSSAMNATISGPANILRSAWSEVLRIPAEQIDVDDNFFRLGGDSVLAMKLISNLRSQGHSLTVADIFQNMRLSDAARVLKVNKVPQAQAKTYKPYSTLAVSNAEYFVSSHIQPKLVDQNWAILDVLPTTDLQSLDVRATIREPRTSVQYTMMCFENDIDRERLIKSYDSLVESHDILRTVFVQHESSYFQVVLKKLQGTLSHYKAEEPLEQAINMLCNDDAESELTLEEPFLKAFMVEDNEGRIGLVVRLSHAQYDGVSLPRLLQDFEHLYAGSKIAPFVPFSAYVAATRHQNALEAAQSYWRRLLQGSHLTRLGGTSKEVTDRGLFLSRQVIVSDRPTEITTSNLLSAAWALLLARQTCTSDVTFGAVSSGRNIDLDNVEGVVGPCYNIIPVRVQLQDQWTSIDLLRSVQAQMAESAAHDFLGFSQIATNCADWAPNASFYDSIVHHQDFEDFDTMPFADGTCKVDILLPHGDAAHPFKAVTFVKEGQMHVGVVGSERDSARVKAILEEFAGVFEEVADPKSVLKI</sequence>
<evidence type="ECO:0000313" key="7">
    <source>
        <dbReference type="Proteomes" id="UP000803884"/>
    </source>
</evidence>
<dbReference type="FunFam" id="3.30.300.30:FF:000015">
    <property type="entry name" value="Nonribosomal peptide synthase SidD"/>
    <property type="match status" value="1"/>
</dbReference>
<dbReference type="Pfam" id="PF00501">
    <property type="entry name" value="AMP-binding"/>
    <property type="match status" value="1"/>
</dbReference>
<evidence type="ECO:0000256" key="4">
    <source>
        <dbReference type="ARBA" id="ARBA00029454"/>
    </source>
</evidence>
<keyword evidence="3" id="KW-0436">Ligase</keyword>
<dbReference type="FunFam" id="3.40.50.12780:FF:000014">
    <property type="entry name" value="Nonribosomal peptide synthetase 1"/>
    <property type="match status" value="1"/>
</dbReference>
<dbReference type="InterPro" id="IPR042099">
    <property type="entry name" value="ANL_N_sf"/>
</dbReference>
<dbReference type="EMBL" id="JAAQHG020000007">
    <property type="protein sequence ID" value="KAL1588324.1"/>
    <property type="molecule type" value="Genomic_DNA"/>
</dbReference>
<comment type="similarity">
    <text evidence="4">Belongs to the NRP synthetase family.</text>
</comment>
<dbReference type="PROSITE" id="PS00012">
    <property type="entry name" value="PHOSPHOPANTETHEINE"/>
    <property type="match status" value="1"/>
</dbReference>
<dbReference type="PROSITE" id="PS00455">
    <property type="entry name" value="AMP_BINDING"/>
    <property type="match status" value="1"/>
</dbReference>
<dbReference type="InterPro" id="IPR045851">
    <property type="entry name" value="AMP-bd_C_sf"/>
</dbReference>
<dbReference type="SMART" id="SM00823">
    <property type="entry name" value="PKS_PP"/>
    <property type="match status" value="2"/>
</dbReference>
<keyword evidence="2" id="KW-0597">Phosphoprotein</keyword>
<dbReference type="Pfam" id="PF00550">
    <property type="entry name" value="PP-binding"/>
    <property type="match status" value="2"/>
</dbReference>
<dbReference type="Gene3D" id="3.30.559.10">
    <property type="entry name" value="Chloramphenicol acetyltransferase-like domain"/>
    <property type="match status" value="2"/>
</dbReference>
<dbReference type="Gene3D" id="3.30.300.30">
    <property type="match status" value="2"/>
</dbReference>
<dbReference type="InterPro" id="IPR010071">
    <property type="entry name" value="AA_adenyl_dom"/>
</dbReference>
<feature type="domain" description="Carrier" evidence="5">
    <location>
        <begin position="1555"/>
        <end position="1631"/>
    </location>
</feature>
<evidence type="ECO:0000256" key="1">
    <source>
        <dbReference type="ARBA" id="ARBA00022450"/>
    </source>
</evidence>
<evidence type="ECO:0000259" key="5">
    <source>
        <dbReference type="PROSITE" id="PS50075"/>
    </source>
</evidence>
<dbReference type="RefSeq" id="XP_069231429.1">
    <property type="nucleotide sequence ID" value="XM_069371711.1"/>
</dbReference>
<dbReference type="Gene3D" id="3.40.50.12780">
    <property type="entry name" value="N-terminal domain of ligase-like"/>
    <property type="match status" value="1"/>
</dbReference>
<dbReference type="PANTHER" id="PTHR45527">
    <property type="entry name" value="NONRIBOSOMAL PEPTIDE SYNTHETASE"/>
    <property type="match status" value="1"/>
</dbReference>
<dbReference type="InterPro" id="IPR001242">
    <property type="entry name" value="Condensation_dom"/>
</dbReference>
<dbReference type="SUPFAM" id="SSF56801">
    <property type="entry name" value="Acetyl-CoA synthetase-like"/>
    <property type="match status" value="2"/>
</dbReference>
<dbReference type="Gene3D" id="1.10.1200.10">
    <property type="entry name" value="ACP-like"/>
    <property type="match status" value="2"/>
</dbReference>
<dbReference type="CDD" id="cd19542">
    <property type="entry name" value="CT_NRPS-like"/>
    <property type="match status" value="1"/>
</dbReference>
<feature type="domain" description="Carrier" evidence="5">
    <location>
        <begin position="753"/>
        <end position="829"/>
    </location>
</feature>
<dbReference type="FunFam" id="1.10.1200.10:FF:000005">
    <property type="entry name" value="Nonribosomal peptide synthetase 1"/>
    <property type="match status" value="2"/>
</dbReference>
<dbReference type="InterPro" id="IPR020845">
    <property type="entry name" value="AMP-binding_CS"/>
</dbReference>
<dbReference type="CDD" id="cd19545">
    <property type="entry name" value="FUM14_C_NRPS-like"/>
    <property type="match status" value="1"/>
</dbReference>
<dbReference type="InterPro" id="IPR000873">
    <property type="entry name" value="AMP-dep_synth/lig_dom"/>
</dbReference>
<dbReference type="GO" id="GO:0005737">
    <property type="term" value="C:cytoplasm"/>
    <property type="evidence" value="ECO:0007669"/>
    <property type="project" value="TreeGrafter"/>
</dbReference>
<dbReference type="SUPFAM" id="SSF47336">
    <property type="entry name" value="ACP-like"/>
    <property type="match status" value="2"/>
</dbReference>
<evidence type="ECO:0000313" key="6">
    <source>
        <dbReference type="EMBL" id="KAL1588324.1"/>
    </source>
</evidence>
<name>A0AB34KTH8_9PEZI</name>
<organism evidence="6 7">
    <name type="scientific">Cladosporium halotolerans</name>
    <dbReference type="NCBI Taxonomy" id="1052096"/>
    <lineage>
        <taxon>Eukaryota</taxon>
        <taxon>Fungi</taxon>
        <taxon>Dikarya</taxon>
        <taxon>Ascomycota</taxon>
        <taxon>Pezizomycotina</taxon>
        <taxon>Dothideomycetes</taxon>
        <taxon>Dothideomycetidae</taxon>
        <taxon>Cladosporiales</taxon>
        <taxon>Cladosporiaceae</taxon>
        <taxon>Cladosporium</taxon>
    </lineage>
</organism>
<dbReference type="PROSITE" id="PS50075">
    <property type="entry name" value="CARRIER"/>
    <property type="match status" value="2"/>
</dbReference>
<dbReference type="InterPro" id="IPR036736">
    <property type="entry name" value="ACP-like_sf"/>
</dbReference>
<dbReference type="GO" id="GO:0043041">
    <property type="term" value="P:amino acid activation for nonribosomal peptide biosynthetic process"/>
    <property type="evidence" value="ECO:0007669"/>
    <property type="project" value="TreeGrafter"/>
</dbReference>
<dbReference type="SUPFAM" id="SSF52777">
    <property type="entry name" value="CoA-dependent acyltransferases"/>
    <property type="match status" value="4"/>
</dbReference>
<protein>
    <recommendedName>
        <fullName evidence="5">Carrier domain-containing protein</fullName>
    </recommendedName>
</protein>
<dbReference type="GO" id="GO:0031177">
    <property type="term" value="F:phosphopantetheine binding"/>
    <property type="evidence" value="ECO:0007669"/>
    <property type="project" value="InterPro"/>
</dbReference>
<evidence type="ECO:0000256" key="3">
    <source>
        <dbReference type="ARBA" id="ARBA00022598"/>
    </source>
</evidence>
<dbReference type="Gene3D" id="3.30.559.30">
    <property type="entry name" value="Nonribosomal peptide synthetase, condensation domain"/>
    <property type="match status" value="2"/>
</dbReference>
<dbReference type="FunFam" id="3.30.559.30:FF:000003">
    <property type="entry name" value="Nonribosomal peptide synthase SidD"/>
    <property type="match status" value="1"/>
</dbReference>
<dbReference type="PANTHER" id="PTHR45527:SF3">
    <property type="entry name" value="SIDEROPHORE SYNTHETASE (EUROFUNG)"/>
    <property type="match status" value="1"/>
</dbReference>
<dbReference type="InterPro" id="IPR009081">
    <property type="entry name" value="PP-bd_ACP"/>
</dbReference>
<dbReference type="CDD" id="cd05918">
    <property type="entry name" value="A_NRPS_SidN3_like"/>
    <property type="match status" value="1"/>
</dbReference>
<dbReference type="GeneID" id="96004549"/>
<dbReference type="InterPro" id="IPR056896">
    <property type="entry name" value="SIDD_N"/>
</dbReference>
<dbReference type="Pfam" id="PF00668">
    <property type="entry name" value="Condensation"/>
    <property type="match status" value="2"/>
</dbReference>
<keyword evidence="7" id="KW-1185">Reference proteome</keyword>
<keyword evidence="1" id="KW-0596">Phosphopantetheine</keyword>